<evidence type="ECO:0000259" key="1">
    <source>
        <dbReference type="Pfam" id="PF14588"/>
    </source>
</evidence>
<feature type="domain" description="Endoribonuclease L-PSP/chorismate mutase-like" evidence="1">
    <location>
        <begin position="11"/>
        <end position="154"/>
    </location>
</feature>
<comment type="caution">
    <text evidence="2">The sequence shown here is derived from an EMBL/GenBank/DDBJ whole genome shotgun (WGS) entry which is preliminary data.</text>
</comment>
<gene>
    <name evidence="2" type="ORF">C884_01805</name>
</gene>
<sequence length="162" mass="16369">MSAAASAGRVEARMAELGLALPEVPAPAGTYVPALIDGTHVWTSGQLPFVDGALPSTGKVGHGEGLVAPELAQQLAATCVLNALAAIKGQIGDLDRITRVVKLVGFVSSDPSFTEQPGVINGASDLLGELLGQAGVHARSAVGVAVLPKDSPVELELVVEFA</sequence>
<dbReference type="InterPro" id="IPR035959">
    <property type="entry name" value="RutC-like_sf"/>
</dbReference>
<dbReference type="Pfam" id="PF14588">
    <property type="entry name" value="YjgF_endoribonc"/>
    <property type="match status" value="1"/>
</dbReference>
<proteinExistence type="predicted"/>
<dbReference type="STRING" id="71999.KPaMU14_10530"/>
<reference evidence="2 3" key="1">
    <citation type="journal article" date="2014" name="Genome Announc.">
        <title>Draft Genome Sequence of Kocuria palustris PEL.</title>
        <authorList>
            <person name="Sharma G."/>
            <person name="Khatri I."/>
            <person name="Subramanian S."/>
        </authorList>
    </citation>
    <scope>NUCLEOTIDE SEQUENCE [LARGE SCALE GENOMIC DNA]</scope>
    <source>
        <strain evidence="2 3">PEL</strain>
    </source>
</reference>
<dbReference type="InterPro" id="IPR013813">
    <property type="entry name" value="Endoribo_LPSP/chorism_mut-like"/>
</dbReference>
<evidence type="ECO:0000313" key="2">
    <source>
        <dbReference type="EMBL" id="EME37297.1"/>
    </source>
</evidence>
<dbReference type="EMBL" id="ANHZ02000004">
    <property type="protein sequence ID" value="EME37297.1"/>
    <property type="molecule type" value="Genomic_DNA"/>
</dbReference>
<dbReference type="Gene3D" id="3.30.1330.40">
    <property type="entry name" value="RutC-like"/>
    <property type="match status" value="1"/>
</dbReference>
<dbReference type="PANTHER" id="PTHR43760:SF1">
    <property type="entry name" value="ENDORIBONUCLEASE L-PSP_CHORISMATE MUTASE-LIKE DOMAIN-CONTAINING PROTEIN"/>
    <property type="match status" value="1"/>
</dbReference>
<keyword evidence="3" id="KW-1185">Reference proteome</keyword>
<dbReference type="AlphaFoldDB" id="M2WFI4"/>
<protein>
    <recommendedName>
        <fullName evidence="1">Endoribonuclease L-PSP/chorismate mutase-like domain-containing protein</fullName>
    </recommendedName>
</protein>
<organism evidence="2 3">
    <name type="scientific">Kocuria palustris PEL</name>
    <dbReference type="NCBI Taxonomy" id="1236550"/>
    <lineage>
        <taxon>Bacteria</taxon>
        <taxon>Bacillati</taxon>
        <taxon>Actinomycetota</taxon>
        <taxon>Actinomycetes</taxon>
        <taxon>Micrococcales</taxon>
        <taxon>Micrococcaceae</taxon>
        <taxon>Kocuria</taxon>
    </lineage>
</organism>
<evidence type="ECO:0000313" key="3">
    <source>
        <dbReference type="Proteomes" id="UP000009877"/>
    </source>
</evidence>
<dbReference type="RefSeq" id="WP_006213799.1">
    <property type="nucleotide sequence ID" value="NZ_ANHZ02000004.1"/>
</dbReference>
<dbReference type="Proteomes" id="UP000009877">
    <property type="component" value="Unassembled WGS sequence"/>
</dbReference>
<dbReference type="SUPFAM" id="SSF55298">
    <property type="entry name" value="YjgF-like"/>
    <property type="match status" value="1"/>
</dbReference>
<accession>M2WFI4</accession>
<dbReference type="PANTHER" id="PTHR43760">
    <property type="entry name" value="ENDORIBONUCLEASE-RELATED"/>
    <property type="match status" value="1"/>
</dbReference>
<name>M2WFI4_9MICC</name>
<dbReference type="CDD" id="cd02199">
    <property type="entry name" value="YjgF_YER057c_UK114_like_1"/>
    <property type="match status" value="1"/>
</dbReference>